<dbReference type="GO" id="GO:0045944">
    <property type="term" value="P:positive regulation of transcription by RNA polymerase II"/>
    <property type="evidence" value="ECO:0007669"/>
    <property type="project" value="TreeGrafter"/>
</dbReference>
<evidence type="ECO:0000256" key="3">
    <source>
        <dbReference type="SAM" id="MobiDB-lite"/>
    </source>
</evidence>
<dbReference type="PANTHER" id="PTHR12214">
    <property type="entry name" value="GC-RICH SEQUENCE DNA-BINDING FACTOR"/>
    <property type="match status" value="1"/>
</dbReference>
<dbReference type="Proteomes" id="UP000257200">
    <property type="component" value="Unplaced"/>
</dbReference>
<dbReference type="AlphaFoldDB" id="A0A3Q1FA07"/>
<evidence type="ECO:0000313" key="5">
    <source>
        <dbReference type="Proteomes" id="UP000257200"/>
    </source>
</evidence>
<protein>
    <submittedName>
        <fullName evidence="4">PAX3- and PAX7-binding protein 1-like</fullName>
    </submittedName>
</protein>
<dbReference type="PANTHER" id="PTHR12214:SF2">
    <property type="entry name" value="PAX3- AND PAX7-BINDING PROTEIN 1"/>
    <property type="match status" value="1"/>
</dbReference>
<dbReference type="GO" id="GO:0005634">
    <property type="term" value="C:nucleus"/>
    <property type="evidence" value="ECO:0007669"/>
    <property type="project" value="UniProtKB-SubCell"/>
</dbReference>
<dbReference type="GeneTree" id="ENSGT00390000000455"/>
<dbReference type="STRING" id="80966.ENSAPOP00000013833"/>
<organism evidence="4 5">
    <name type="scientific">Acanthochromis polyacanthus</name>
    <name type="common">spiny chromis</name>
    <dbReference type="NCBI Taxonomy" id="80966"/>
    <lineage>
        <taxon>Eukaryota</taxon>
        <taxon>Metazoa</taxon>
        <taxon>Chordata</taxon>
        <taxon>Craniata</taxon>
        <taxon>Vertebrata</taxon>
        <taxon>Euteleostomi</taxon>
        <taxon>Actinopterygii</taxon>
        <taxon>Neopterygii</taxon>
        <taxon>Teleostei</taxon>
        <taxon>Neoteleostei</taxon>
        <taxon>Acanthomorphata</taxon>
        <taxon>Ovalentaria</taxon>
        <taxon>Pomacentridae</taxon>
        <taxon>Acanthochromis</taxon>
    </lineage>
</organism>
<keyword evidence="5" id="KW-1185">Reference proteome</keyword>
<evidence type="ECO:0000256" key="2">
    <source>
        <dbReference type="ARBA" id="ARBA00023242"/>
    </source>
</evidence>
<comment type="subcellular location">
    <subcellularLocation>
        <location evidence="1">Nucleus</location>
    </subcellularLocation>
</comment>
<dbReference type="InterPro" id="IPR012890">
    <property type="entry name" value="GCFC2-like"/>
</dbReference>
<dbReference type="GO" id="GO:0000398">
    <property type="term" value="P:mRNA splicing, via spliceosome"/>
    <property type="evidence" value="ECO:0007669"/>
    <property type="project" value="InterPro"/>
</dbReference>
<feature type="compositionally biased region" description="Acidic residues" evidence="3">
    <location>
        <begin position="152"/>
        <end position="166"/>
    </location>
</feature>
<evidence type="ECO:0000256" key="1">
    <source>
        <dbReference type="ARBA" id="ARBA00004123"/>
    </source>
</evidence>
<feature type="region of interest" description="Disordered" evidence="3">
    <location>
        <begin position="1"/>
        <end position="35"/>
    </location>
</feature>
<feature type="compositionally biased region" description="Polar residues" evidence="3">
    <location>
        <begin position="172"/>
        <end position="197"/>
    </location>
</feature>
<feature type="region of interest" description="Disordered" evidence="3">
    <location>
        <begin position="141"/>
        <end position="202"/>
    </location>
</feature>
<feature type="region of interest" description="Disordered" evidence="3">
    <location>
        <begin position="221"/>
        <end position="256"/>
    </location>
</feature>
<dbReference type="GO" id="GO:0003677">
    <property type="term" value="F:DNA binding"/>
    <property type="evidence" value="ECO:0007669"/>
    <property type="project" value="InterPro"/>
</dbReference>
<feature type="compositionally biased region" description="Basic residues" evidence="3">
    <location>
        <begin position="1"/>
        <end position="11"/>
    </location>
</feature>
<dbReference type="Ensembl" id="ENSAPOT00000022085.1">
    <property type="protein sequence ID" value="ENSAPOP00000013833.1"/>
    <property type="gene ID" value="ENSAPOG00000016674.1"/>
</dbReference>
<proteinExistence type="predicted"/>
<name>A0A3Q1FA07_9TELE</name>
<evidence type="ECO:0000313" key="4">
    <source>
        <dbReference type="Ensembl" id="ENSAPOP00000013833.1"/>
    </source>
</evidence>
<feature type="compositionally biased region" description="Basic and acidic residues" evidence="3">
    <location>
        <begin position="233"/>
        <end position="244"/>
    </location>
</feature>
<dbReference type="InParanoid" id="A0A3Q1FA07"/>
<keyword evidence="2" id="KW-0539">Nucleus</keyword>
<reference evidence="4" key="1">
    <citation type="submission" date="2025-08" db="UniProtKB">
        <authorList>
            <consortium name="Ensembl"/>
        </authorList>
    </citation>
    <scope>IDENTIFICATION</scope>
</reference>
<sequence length="345" mass="38934">MFKKAKRANFRRRNESDEDEQDESQQHPSLAPTSFGPIVEIPFMETCNINDTAAPSCTDTYHSNGFQGNIVRAIKKEKKTKEVVILPAPTKASLLSFDDDEEGSEVFRVKKSNHSKKIVKQLKKEYKEDLERSGCPAVTIKDEVTSRAGSEQGEEEMEVDSADEHEEEARSQGGQTQSQASRSNNAGASFNTLSSLGSLRPGEIPDAAFIHAARKRRQLARELGGETPLVETEAPKKRLVREDQDASDDEDEEEKRIRFSGVRNKSQRQKIAEEIGIEGSDDEALDAGQDEEVSRWEQEQIRKGISIPQVSYTEFLIIKPSQYSWWFNFIFLWAGGKGRGYIFCY</sequence>
<accession>A0A3Q1FA07</accession>
<reference evidence="4" key="2">
    <citation type="submission" date="2025-09" db="UniProtKB">
        <authorList>
            <consortium name="Ensembl"/>
        </authorList>
    </citation>
    <scope>IDENTIFICATION</scope>
</reference>